<protein>
    <submittedName>
        <fullName evidence="1">Uncharacterized protein</fullName>
    </submittedName>
</protein>
<reference evidence="2" key="1">
    <citation type="submission" date="2018-02" db="EMBL/GenBank/DDBJ databases">
        <authorList>
            <person name="Moore K."/>
            <person name="Momper L."/>
        </authorList>
    </citation>
    <scope>NUCLEOTIDE SEQUENCE [LARGE SCALE GENOMIC DNA]</scope>
    <source>
        <strain evidence="2">ULC18</strain>
    </source>
</reference>
<name>A0A2T1DU16_9CYAN</name>
<keyword evidence="2" id="KW-1185">Reference proteome</keyword>
<dbReference type="RefSeq" id="WP_106260574.1">
    <property type="nucleotide sequence ID" value="NZ_CAWNSW010000030.1"/>
</dbReference>
<evidence type="ECO:0000313" key="1">
    <source>
        <dbReference type="EMBL" id="PSB23975.1"/>
    </source>
</evidence>
<proteinExistence type="predicted"/>
<dbReference type="AlphaFoldDB" id="A0A2T1DU16"/>
<dbReference type="EMBL" id="PVWK01000157">
    <property type="protein sequence ID" value="PSB23975.1"/>
    <property type="molecule type" value="Genomic_DNA"/>
</dbReference>
<dbReference type="Proteomes" id="UP000239576">
    <property type="component" value="Unassembled WGS sequence"/>
</dbReference>
<reference evidence="1 2" key="2">
    <citation type="submission" date="2018-03" db="EMBL/GenBank/DDBJ databases">
        <title>The ancient ancestry and fast evolution of plastids.</title>
        <authorList>
            <person name="Moore K.R."/>
            <person name="Magnabosco C."/>
            <person name="Momper L."/>
            <person name="Gold D.A."/>
            <person name="Bosak T."/>
            <person name="Fournier G.P."/>
        </authorList>
    </citation>
    <scope>NUCLEOTIDE SEQUENCE [LARGE SCALE GENOMIC DNA]</scope>
    <source>
        <strain evidence="1 2">ULC18</strain>
    </source>
</reference>
<accession>A0A2T1DU16</accession>
<dbReference type="OrthoDB" id="461689at2"/>
<comment type="caution">
    <text evidence="1">The sequence shown here is derived from an EMBL/GenBank/DDBJ whole genome shotgun (WGS) entry which is preliminary data.</text>
</comment>
<evidence type="ECO:0000313" key="2">
    <source>
        <dbReference type="Proteomes" id="UP000239576"/>
    </source>
</evidence>
<gene>
    <name evidence="1" type="ORF">C7B82_28870</name>
</gene>
<organism evidence="1 2">
    <name type="scientific">Stenomitos frigidus ULC18</name>
    <dbReference type="NCBI Taxonomy" id="2107698"/>
    <lineage>
        <taxon>Bacteria</taxon>
        <taxon>Bacillati</taxon>
        <taxon>Cyanobacteriota</taxon>
        <taxon>Cyanophyceae</taxon>
        <taxon>Leptolyngbyales</taxon>
        <taxon>Leptolyngbyaceae</taxon>
        <taxon>Stenomitos</taxon>
    </lineage>
</organism>
<sequence length="181" mass="20309">MPRFQDLATWQQAEQLMQPAFIRLIDNLRKQLEQSTWQGTYEEVPVWAEAVSVEVQSRVAQLQGALKTASADEAIVIEAALAQLPSSYPGYHLHLQQQEHRVTVDLWSLCYQICFQNYDAASGTSHALGESSSEQGVKIDGDLFDDAGAIDWHRLDHKTQQLVEQTFANLPGEATTHEDSK</sequence>